<protein>
    <submittedName>
        <fullName evidence="1">Uncharacterized protein</fullName>
    </submittedName>
</protein>
<evidence type="ECO:0000313" key="1">
    <source>
        <dbReference type="EMBL" id="TGO48842.1"/>
    </source>
</evidence>
<dbReference type="EMBL" id="PQXN01000227">
    <property type="protein sequence ID" value="TGO48842.1"/>
    <property type="molecule type" value="Genomic_DNA"/>
</dbReference>
<comment type="caution">
    <text evidence="1">The sequence shown here is derived from an EMBL/GenBank/DDBJ whole genome shotgun (WGS) entry which is preliminary data.</text>
</comment>
<sequence length="66" mass="7637">MSYHNSLIKLTLATAPTTEESISSHLEIVYQLHYLSPRQVSIFVPWMQERSMFITIVLTTCVCITY</sequence>
<gene>
    <name evidence="1" type="ORF">BCON_0228g00140</name>
</gene>
<accession>A0A4Z1HNI1</accession>
<reference evidence="1 2" key="1">
    <citation type="submission" date="2017-12" db="EMBL/GenBank/DDBJ databases">
        <title>Comparative genomics of Botrytis spp.</title>
        <authorList>
            <person name="Valero-Jimenez C.A."/>
            <person name="Tapia P."/>
            <person name="Veloso J."/>
            <person name="Silva-Moreno E."/>
            <person name="Staats M."/>
            <person name="Valdes J.H."/>
            <person name="Van Kan J.A.L."/>
        </authorList>
    </citation>
    <scope>NUCLEOTIDE SEQUENCE [LARGE SCALE GENOMIC DNA]</scope>
    <source>
        <strain evidence="1 2">MUCL11595</strain>
    </source>
</reference>
<keyword evidence="2" id="KW-1185">Reference proteome</keyword>
<evidence type="ECO:0000313" key="2">
    <source>
        <dbReference type="Proteomes" id="UP000297527"/>
    </source>
</evidence>
<name>A0A4Z1HNI1_9HELO</name>
<proteinExistence type="predicted"/>
<organism evidence="1 2">
    <name type="scientific">Botryotinia convoluta</name>
    <dbReference type="NCBI Taxonomy" id="54673"/>
    <lineage>
        <taxon>Eukaryota</taxon>
        <taxon>Fungi</taxon>
        <taxon>Dikarya</taxon>
        <taxon>Ascomycota</taxon>
        <taxon>Pezizomycotina</taxon>
        <taxon>Leotiomycetes</taxon>
        <taxon>Helotiales</taxon>
        <taxon>Sclerotiniaceae</taxon>
        <taxon>Botryotinia</taxon>
    </lineage>
</organism>
<dbReference type="AlphaFoldDB" id="A0A4Z1HNI1"/>
<dbReference type="Proteomes" id="UP000297527">
    <property type="component" value="Unassembled WGS sequence"/>
</dbReference>